<accession>A0A820H8M6</accession>
<reference evidence="1" key="1">
    <citation type="submission" date="2021-02" db="EMBL/GenBank/DDBJ databases">
        <authorList>
            <person name="Nowell W R."/>
        </authorList>
    </citation>
    <scope>NUCLEOTIDE SEQUENCE</scope>
</reference>
<sequence>MPSTQFRTLVADTPSLEKRILQLPFQFFLRADLKQPTMNEYGKRINAPFHHVDGNLLNNILDKLVQQKLLSMGNFISRPKAQQTHSFMKNPIPNDTLKKEQFLQHLEDYKINTNDYINLLARSNLPNKCTILPEAKLLLTTKIEHRDDCIKYNLIFIGICNVANTTDGNLLVELPAVETISNESNSRDQLVDINGSADVLFDKNDDVVTCTSETDIPLNSNHSSSILSDNHRDELLDNSLNMVRVQQPQVTQFFANNNKAIDVQSKG</sequence>
<dbReference type="AlphaFoldDB" id="A0A820H8M6"/>
<gene>
    <name evidence="1" type="ORF">OXD698_LOCUS45402</name>
</gene>
<organism evidence="1 2">
    <name type="scientific">Adineta steineri</name>
    <dbReference type="NCBI Taxonomy" id="433720"/>
    <lineage>
        <taxon>Eukaryota</taxon>
        <taxon>Metazoa</taxon>
        <taxon>Spiralia</taxon>
        <taxon>Gnathifera</taxon>
        <taxon>Rotifera</taxon>
        <taxon>Eurotatoria</taxon>
        <taxon>Bdelloidea</taxon>
        <taxon>Adinetida</taxon>
        <taxon>Adinetidae</taxon>
        <taxon>Adineta</taxon>
    </lineage>
</organism>
<evidence type="ECO:0000313" key="2">
    <source>
        <dbReference type="Proteomes" id="UP000663844"/>
    </source>
</evidence>
<comment type="caution">
    <text evidence="1">The sequence shown here is derived from an EMBL/GenBank/DDBJ whole genome shotgun (WGS) entry which is preliminary data.</text>
</comment>
<protein>
    <submittedName>
        <fullName evidence="1">Uncharacterized protein</fullName>
    </submittedName>
</protein>
<name>A0A820H8M6_9BILA</name>
<dbReference type="Proteomes" id="UP000663844">
    <property type="component" value="Unassembled WGS sequence"/>
</dbReference>
<dbReference type="EMBL" id="CAJOAZ010014992">
    <property type="protein sequence ID" value="CAF4287453.1"/>
    <property type="molecule type" value="Genomic_DNA"/>
</dbReference>
<proteinExistence type="predicted"/>
<evidence type="ECO:0000313" key="1">
    <source>
        <dbReference type="EMBL" id="CAF4287453.1"/>
    </source>
</evidence>